<dbReference type="STRING" id="215743.ROSMUCSMR3_01856"/>
<comment type="caution">
    <text evidence="3">The sequence shown here is derived from an EMBL/GenBank/DDBJ whole genome shotgun (WGS) entry which is preliminary data.</text>
</comment>
<dbReference type="EMBL" id="AONH01000001">
    <property type="protein sequence ID" value="KGM89825.1"/>
    <property type="molecule type" value="Genomic_DNA"/>
</dbReference>
<feature type="signal peptide" evidence="2">
    <location>
        <begin position="1"/>
        <end position="18"/>
    </location>
</feature>
<protein>
    <submittedName>
        <fullName evidence="3">Putative transmembrane protein</fullName>
    </submittedName>
</protein>
<dbReference type="eggNOG" id="ENOG50315WQ">
    <property type="taxonomic scope" value="Bacteria"/>
</dbReference>
<accession>A0A0A0HRB8</accession>
<feature type="transmembrane region" description="Helical" evidence="1">
    <location>
        <begin position="225"/>
        <end position="246"/>
    </location>
</feature>
<evidence type="ECO:0000313" key="4">
    <source>
        <dbReference type="Proteomes" id="UP000030021"/>
    </source>
</evidence>
<sequence length="252" mass="27768">MLWRLVLLLCFAALPLRAEEVVLGLSKDKVAITATFEGSEILIFGAVKREEPIPDVPLDVVIAVAGPSEPVTVRRKDRRFGIWVNTDVVVLDSAPSFYAVATTGPLDKVMSDTEDLRHRVSIPRAIRSVGAASMAEDAERFTDALIRIRRDQGAYAMREGAVVLDQETLFRGAIQLPANLTEGEYLTRIFLTREGRVVSQLETVIDVQKVGLERWLYTLSRQQPLVYGLMSLAIAIAAGWGASAAFQAMRRG</sequence>
<organism evidence="3 4">
    <name type="scientific">Roseovarius mucosus DSM 17069</name>
    <dbReference type="NCBI Taxonomy" id="1288298"/>
    <lineage>
        <taxon>Bacteria</taxon>
        <taxon>Pseudomonadati</taxon>
        <taxon>Pseudomonadota</taxon>
        <taxon>Alphaproteobacteria</taxon>
        <taxon>Rhodobacterales</taxon>
        <taxon>Roseobacteraceae</taxon>
        <taxon>Roseovarius</taxon>
    </lineage>
</organism>
<dbReference type="InterPro" id="IPR019088">
    <property type="entry name" value="CHP02186-rel_TM"/>
</dbReference>
<dbReference type="Pfam" id="PF09608">
    <property type="entry name" value="Alph_Pro_TM"/>
    <property type="match status" value="1"/>
</dbReference>
<gene>
    <name evidence="3" type="ORF">rosmuc_00421</name>
</gene>
<dbReference type="PATRIC" id="fig|1288298.3.peg.421"/>
<evidence type="ECO:0000313" key="3">
    <source>
        <dbReference type="EMBL" id="KGM89825.1"/>
    </source>
</evidence>
<dbReference type="HOGENOM" id="CLU_068410_0_0_5"/>
<feature type="chain" id="PRO_5001970249" evidence="2">
    <location>
        <begin position="19"/>
        <end position="252"/>
    </location>
</feature>
<keyword evidence="1 3" id="KW-0812">Transmembrane</keyword>
<dbReference type="Proteomes" id="UP000030021">
    <property type="component" value="Unassembled WGS sequence"/>
</dbReference>
<reference evidence="3 4" key="1">
    <citation type="submission" date="2013-01" db="EMBL/GenBank/DDBJ databases">
        <authorList>
            <person name="Fiebig A."/>
            <person name="Goeker M."/>
            <person name="Klenk H.-P.P."/>
        </authorList>
    </citation>
    <scope>NUCLEOTIDE SEQUENCE [LARGE SCALE GENOMIC DNA]</scope>
    <source>
        <strain evidence="3 4">DSM 17069</strain>
    </source>
</reference>
<dbReference type="RefSeq" id="WP_206018491.1">
    <property type="nucleotide sequence ID" value="NZ_KN293991.1"/>
</dbReference>
<evidence type="ECO:0000256" key="2">
    <source>
        <dbReference type="SAM" id="SignalP"/>
    </source>
</evidence>
<dbReference type="AlphaFoldDB" id="A0A0A0HRB8"/>
<keyword evidence="1" id="KW-0472">Membrane</keyword>
<keyword evidence="1" id="KW-1133">Transmembrane helix</keyword>
<proteinExistence type="predicted"/>
<name>A0A0A0HRB8_9RHOB</name>
<keyword evidence="2" id="KW-0732">Signal</keyword>
<evidence type="ECO:0000256" key="1">
    <source>
        <dbReference type="SAM" id="Phobius"/>
    </source>
</evidence>